<dbReference type="EMBL" id="SJST01000002">
    <property type="protein sequence ID" value="TCD15262.1"/>
    <property type="molecule type" value="Genomic_DNA"/>
</dbReference>
<dbReference type="Gene3D" id="1.10.10.10">
    <property type="entry name" value="Winged helix-like DNA-binding domain superfamily/Winged helix DNA-binding domain"/>
    <property type="match status" value="1"/>
</dbReference>
<evidence type="ECO:0000313" key="2">
    <source>
        <dbReference type="Proteomes" id="UP000291301"/>
    </source>
</evidence>
<gene>
    <name evidence="1" type="ORF">E0D97_06920</name>
</gene>
<organism evidence="1 2">
    <name type="scientific">Oricola cellulosilytica</name>
    <dbReference type="NCBI Taxonomy" id="1429082"/>
    <lineage>
        <taxon>Bacteria</taxon>
        <taxon>Pseudomonadati</taxon>
        <taxon>Pseudomonadota</taxon>
        <taxon>Alphaproteobacteria</taxon>
        <taxon>Hyphomicrobiales</taxon>
        <taxon>Ahrensiaceae</taxon>
        <taxon>Oricola</taxon>
    </lineage>
</organism>
<dbReference type="InterPro" id="IPR036388">
    <property type="entry name" value="WH-like_DNA-bd_sf"/>
</dbReference>
<dbReference type="RefSeq" id="WP_131567181.1">
    <property type="nucleotide sequence ID" value="NZ_JAINFK010000004.1"/>
</dbReference>
<dbReference type="OrthoDB" id="9807521at2"/>
<name>A0A4R0PCR7_9HYPH</name>
<reference evidence="1 2" key="1">
    <citation type="journal article" date="2015" name="Antonie Van Leeuwenhoek">
        <title>Oricola cellulosilytica gen. nov., sp. nov., a cellulose-degrading bacterium of the family Phyllobacteriaceae isolated from surface seashore water, and emended descriptions of Mesorhizobium loti and Phyllobacterium myrsinacearum.</title>
        <authorList>
            <person name="Hameed A."/>
            <person name="Shahina M."/>
            <person name="Lai W.A."/>
            <person name="Lin S.Y."/>
            <person name="Young L.S."/>
            <person name="Liu Y.C."/>
            <person name="Hsu Y.H."/>
            <person name="Young C.C."/>
        </authorList>
    </citation>
    <scope>NUCLEOTIDE SEQUENCE [LARGE SCALE GENOMIC DNA]</scope>
    <source>
        <strain evidence="1 2">KCTC 52183</strain>
    </source>
</reference>
<accession>A0A4R0PCR7</accession>
<protein>
    <submittedName>
        <fullName evidence="1">Transcriptional regulator</fullName>
    </submittedName>
</protein>
<sequence>MSTYRAMIQLLGPFTMTADDGTDLIPKSAKARGLLALLATSPQMTRPRRWLEEKLWSDRAQEQAGASMRQTLSELRKVFAAHPSLLRIDRENVSLAASNITIADHDSGLEGFEDRDFLEGLDVKDPEFENWLAGMRARHSRQAVPLPESGRSRAERPLIVECLTQVQGDRLAEVIADSLCVQIGESIAGQVQSRLRAQKPGPDSEADVQIKCQVVEVEGEAVYHIRAMHVPTGDILYAKSSTISETSLSLFRSDGLAQTAFEASELVIGRLASIIDAGATPLSESKLISRALPKLFSFEPDKIRTADYLLAKAYEVNGNPSFLAWRALARNIQAIELPDDDPEPLKAEASQLIARAIADGPDNALVLSLASLVRIMLLDDALGALDLARPAVEGNSNSAFALQAIAMADMLTGDKEQAYHLSRRSHQIAGASRYGHWWDLFHSLACISSGRYEEAVRLAESAVRRAPQFRPPLRNLIALYAHLGKPEEALRVRNRLMKIETGFSITRFLEDDKYPNRTVRLAGLLDLSRGSMRTLSS</sequence>
<dbReference type="GO" id="GO:0003677">
    <property type="term" value="F:DNA binding"/>
    <property type="evidence" value="ECO:0007669"/>
    <property type="project" value="InterPro"/>
</dbReference>
<dbReference type="GO" id="GO:0006355">
    <property type="term" value="P:regulation of DNA-templated transcription"/>
    <property type="evidence" value="ECO:0007669"/>
    <property type="project" value="InterPro"/>
</dbReference>
<dbReference type="InterPro" id="IPR011990">
    <property type="entry name" value="TPR-like_helical_dom_sf"/>
</dbReference>
<evidence type="ECO:0000313" key="1">
    <source>
        <dbReference type="EMBL" id="TCD15262.1"/>
    </source>
</evidence>
<dbReference type="Gene3D" id="1.25.40.10">
    <property type="entry name" value="Tetratricopeptide repeat domain"/>
    <property type="match status" value="1"/>
</dbReference>
<dbReference type="AlphaFoldDB" id="A0A4R0PCR7"/>
<dbReference type="PANTHER" id="PTHR35807">
    <property type="entry name" value="TRANSCRIPTIONAL REGULATOR REDD-RELATED"/>
    <property type="match status" value="1"/>
</dbReference>
<dbReference type="InterPro" id="IPR051677">
    <property type="entry name" value="AfsR-DnrI-RedD_regulator"/>
</dbReference>
<dbReference type="SUPFAM" id="SSF46894">
    <property type="entry name" value="C-terminal effector domain of the bipartite response regulators"/>
    <property type="match status" value="1"/>
</dbReference>
<dbReference type="SUPFAM" id="SSF48452">
    <property type="entry name" value="TPR-like"/>
    <property type="match status" value="1"/>
</dbReference>
<dbReference type="InterPro" id="IPR016032">
    <property type="entry name" value="Sig_transdc_resp-reg_C-effctor"/>
</dbReference>
<dbReference type="PANTHER" id="PTHR35807:SF1">
    <property type="entry name" value="TRANSCRIPTIONAL REGULATOR REDD"/>
    <property type="match status" value="1"/>
</dbReference>
<comment type="caution">
    <text evidence="1">The sequence shown here is derived from an EMBL/GenBank/DDBJ whole genome shotgun (WGS) entry which is preliminary data.</text>
</comment>
<dbReference type="Proteomes" id="UP000291301">
    <property type="component" value="Unassembled WGS sequence"/>
</dbReference>
<keyword evidence="2" id="KW-1185">Reference proteome</keyword>
<proteinExistence type="predicted"/>